<dbReference type="Pfam" id="PF00126">
    <property type="entry name" value="HTH_1"/>
    <property type="match status" value="1"/>
</dbReference>
<feature type="domain" description="HTH lysR-type" evidence="6">
    <location>
        <begin position="4"/>
        <end position="60"/>
    </location>
</feature>
<dbReference type="Proteomes" id="UP000006666">
    <property type="component" value="Chromosome"/>
</dbReference>
<dbReference type="InterPro" id="IPR036390">
    <property type="entry name" value="WH_DNA-bd_sf"/>
</dbReference>
<gene>
    <name evidence="7" type="ordered locus">Ksed_11860</name>
</gene>
<dbReference type="HOGENOM" id="CLU_063829_0_1_11"/>
<dbReference type="GO" id="GO:0003677">
    <property type="term" value="F:DNA binding"/>
    <property type="evidence" value="ECO:0007669"/>
    <property type="project" value="UniProtKB-KW"/>
</dbReference>
<proteinExistence type="inferred from homology"/>
<dbReference type="PANTHER" id="PTHR30579">
    <property type="entry name" value="TRANSCRIPTIONAL REGULATOR"/>
    <property type="match status" value="1"/>
</dbReference>
<dbReference type="PROSITE" id="PS50931">
    <property type="entry name" value="HTH_LYSR"/>
    <property type="match status" value="1"/>
</dbReference>
<organism evidence="7 8">
    <name type="scientific">Kytococcus sedentarius (strain ATCC 14392 / DSM 20547 / JCM 11482 / CCUG 33030 / NBRC 15357 / NCTC 11040 / CCM 314 / 541)</name>
    <name type="common">Micrococcus sedentarius</name>
    <dbReference type="NCBI Taxonomy" id="478801"/>
    <lineage>
        <taxon>Bacteria</taxon>
        <taxon>Bacillati</taxon>
        <taxon>Actinomycetota</taxon>
        <taxon>Actinomycetes</taxon>
        <taxon>Micrococcales</taxon>
        <taxon>Kytococcaceae</taxon>
        <taxon>Kytococcus</taxon>
    </lineage>
</organism>
<dbReference type="Gene3D" id="3.40.190.290">
    <property type="match status" value="1"/>
</dbReference>
<dbReference type="AlphaFoldDB" id="C7NH55"/>
<dbReference type="InterPro" id="IPR005119">
    <property type="entry name" value="LysR_subst-bd"/>
</dbReference>
<reference evidence="7 8" key="1">
    <citation type="journal article" date="2009" name="Stand. Genomic Sci.">
        <title>Complete genome sequence of Kytococcus sedentarius type strain (541).</title>
        <authorList>
            <person name="Sims D."/>
            <person name="Brettin T."/>
            <person name="Detter J.C."/>
            <person name="Han C."/>
            <person name="Lapidus A."/>
            <person name="Copeland A."/>
            <person name="Glavina Del Rio T."/>
            <person name="Nolan M."/>
            <person name="Chen F."/>
            <person name="Lucas S."/>
            <person name="Tice H."/>
            <person name="Cheng J.F."/>
            <person name="Bruce D."/>
            <person name="Goodwin L."/>
            <person name="Pitluck S."/>
            <person name="Ovchinnikova G."/>
            <person name="Pati A."/>
            <person name="Ivanova N."/>
            <person name="Mavrommatis K."/>
            <person name="Chen A."/>
            <person name="Palaniappan K."/>
            <person name="D'haeseleer P."/>
            <person name="Chain P."/>
            <person name="Bristow J."/>
            <person name="Eisen J.A."/>
            <person name="Markowitz V."/>
            <person name="Hugenholtz P."/>
            <person name="Schneider S."/>
            <person name="Goker M."/>
            <person name="Pukall R."/>
            <person name="Kyrpides N.C."/>
            <person name="Klenk H.P."/>
        </authorList>
    </citation>
    <scope>NUCLEOTIDE SEQUENCE [LARGE SCALE GENOMIC DNA]</scope>
    <source>
        <strain evidence="8">ATCC 14392 / DSM 20547 / JCM 11482 / CCUG 33030 / NBRC 15357 / NCTC 11040 / CCM 314 / 541</strain>
    </source>
</reference>
<sequence>MDVLDPVGLTTLQAAVREGTFERAAKHLNVTPSAVSQRMRALESAVGAVLVSRTKPIRPTSDGEVLLSLALQWSLLRQEAVGQLTASQVPGGGAGARQRITVPIATGADALALVLLPAMAQLEREVPVTFEVFREDDAHSVDLLRQGRVVCALSSDTVPVPGHRAQTLGTLRYLPLATPEYVERYLPEGPTAEALADAPVVCFDRKDDLQHAYLRRLVEQDLRPPVTYVPANREFEEAVLLGLGWGLVPQGRVDEHLASGQLVRIGPGYRDVPLVWHRPRITSAVLDALGERLAAVALDVVRGAEVWENRQSP</sequence>
<name>C7NH55_KYTSD</name>
<evidence type="ECO:0000256" key="1">
    <source>
        <dbReference type="ARBA" id="ARBA00009437"/>
    </source>
</evidence>
<dbReference type="GO" id="GO:0003700">
    <property type="term" value="F:DNA-binding transcription factor activity"/>
    <property type="evidence" value="ECO:0007669"/>
    <property type="project" value="InterPro"/>
</dbReference>
<dbReference type="Gene3D" id="1.10.10.10">
    <property type="entry name" value="Winged helix-like DNA-binding domain superfamily/Winged helix DNA-binding domain"/>
    <property type="match status" value="1"/>
</dbReference>
<evidence type="ECO:0000256" key="5">
    <source>
        <dbReference type="ARBA" id="ARBA00023163"/>
    </source>
</evidence>
<dbReference type="Pfam" id="PF03466">
    <property type="entry name" value="LysR_substrate"/>
    <property type="match status" value="1"/>
</dbReference>
<dbReference type="PANTHER" id="PTHR30579:SF2">
    <property type="entry name" value="HTH-TYPE TRANSCRIPTIONAL REGULATOR ARGP"/>
    <property type="match status" value="1"/>
</dbReference>
<dbReference type="InterPro" id="IPR017685">
    <property type="entry name" value="ArgP"/>
</dbReference>
<evidence type="ECO:0000313" key="8">
    <source>
        <dbReference type="Proteomes" id="UP000006666"/>
    </source>
</evidence>
<dbReference type="InterPro" id="IPR000847">
    <property type="entry name" value="LysR_HTH_N"/>
</dbReference>
<dbReference type="RefSeq" id="WP_015779170.1">
    <property type="nucleotide sequence ID" value="NC_013169.1"/>
</dbReference>
<dbReference type="SUPFAM" id="SSF46785">
    <property type="entry name" value="Winged helix' DNA-binding domain"/>
    <property type="match status" value="1"/>
</dbReference>
<dbReference type="InterPro" id="IPR050176">
    <property type="entry name" value="LTTR"/>
</dbReference>
<comment type="similarity">
    <text evidence="1">Belongs to the LysR transcriptional regulatory family.</text>
</comment>
<dbReference type="NCBIfam" id="TIGR03298">
    <property type="entry name" value="argP"/>
    <property type="match status" value="1"/>
</dbReference>
<dbReference type="EMBL" id="CP001686">
    <property type="protein sequence ID" value="ACV06225.1"/>
    <property type="molecule type" value="Genomic_DNA"/>
</dbReference>
<evidence type="ECO:0000313" key="7">
    <source>
        <dbReference type="EMBL" id="ACV06225.1"/>
    </source>
</evidence>
<evidence type="ECO:0000256" key="4">
    <source>
        <dbReference type="ARBA" id="ARBA00023159"/>
    </source>
</evidence>
<protein>
    <submittedName>
        <fullName evidence="7">Transcriptional regulator, ArgP family</fullName>
    </submittedName>
</protein>
<dbReference type="InterPro" id="IPR036388">
    <property type="entry name" value="WH-like_DNA-bd_sf"/>
</dbReference>
<keyword evidence="3" id="KW-0238">DNA-binding</keyword>
<dbReference type="KEGG" id="kse:Ksed_11860"/>
<dbReference type="NCBIfam" id="NF002964">
    <property type="entry name" value="PRK03635.1"/>
    <property type="match status" value="1"/>
</dbReference>
<dbReference type="SUPFAM" id="SSF53850">
    <property type="entry name" value="Periplasmic binding protein-like II"/>
    <property type="match status" value="1"/>
</dbReference>
<keyword evidence="8" id="KW-1185">Reference proteome</keyword>
<keyword evidence="4" id="KW-0010">Activator</keyword>
<evidence type="ECO:0000256" key="3">
    <source>
        <dbReference type="ARBA" id="ARBA00023125"/>
    </source>
</evidence>
<evidence type="ECO:0000259" key="6">
    <source>
        <dbReference type="PROSITE" id="PS50931"/>
    </source>
</evidence>
<dbReference type="STRING" id="478801.Ksed_11860"/>
<keyword evidence="5" id="KW-0804">Transcription</keyword>
<evidence type="ECO:0000256" key="2">
    <source>
        <dbReference type="ARBA" id="ARBA00023015"/>
    </source>
</evidence>
<dbReference type="eggNOG" id="COG0583">
    <property type="taxonomic scope" value="Bacteria"/>
</dbReference>
<accession>C7NH55</accession>
<keyword evidence="2" id="KW-0805">Transcription regulation</keyword>